<dbReference type="PANTHER" id="PTHR46663">
    <property type="entry name" value="DIGUANYLATE CYCLASE DGCT-RELATED"/>
    <property type="match status" value="1"/>
</dbReference>
<dbReference type="EMBL" id="FQZZ01000001">
    <property type="protein sequence ID" value="SHJ58492.1"/>
    <property type="molecule type" value="Genomic_DNA"/>
</dbReference>
<dbReference type="InterPro" id="IPR043128">
    <property type="entry name" value="Rev_trsase/Diguanyl_cyclase"/>
</dbReference>
<dbReference type="RefSeq" id="WP_149786411.1">
    <property type="nucleotide sequence ID" value="NZ_FNIO01000001.1"/>
</dbReference>
<dbReference type="InterPro" id="IPR052163">
    <property type="entry name" value="DGC-Regulatory_Protein"/>
</dbReference>
<name>A0A1H0BAC8_9RHOB</name>
<accession>A0A1H0BAC8</accession>
<sequence>MTAALAKLGAVLDVLCPMHVILSGSGHVRHTGATLQKLCPGRRLTGMAVFDLFEIRRPRDLRTMDDLRRAAGSKLHLQLRDPPRTAFKGVVAPWGDGAVINLSFGIAILDAVRDHALTSADFAATDMTVEMLYLVEAKSAAMEAGRKLNQRLEGARIAAEEQAFTDTLTGLKNRRALDHVLRRTGRAGRPFALLHLDLDYFKAVNDTLGHPAGDHVLQRVAAILVEETREKDTVARTGGDEFVLVLQGPADPGRVARIACRIIARLEQPIPYDGRVCRISGSIGISLSGSYDSPDPGRMMADADLALYTSKRQGRARHTIFVPP</sequence>
<dbReference type="InterPro" id="IPR000160">
    <property type="entry name" value="GGDEF_dom"/>
</dbReference>
<dbReference type="PANTHER" id="PTHR46663:SF2">
    <property type="entry name" value="GGDEF DOMAIN-CONTAINING PROTEIN"/>
    <property type="match status" value="1"/>
</dbReference>
<organism evidence="2 3">
    <name type="scientific">Lutimaribacter pacificus</name>
    <dbReference type="NCBI Taxonomy" id="391948"/>
    <lineage>
        <taxon>Bacteria</taxon>
        <taxon>Pseudomonadati</taxon>
        <taxon>Pseudomonadota</taxon>
        <taxon>Alphaproteobacteria</taxon>
        <taxon>Rhodobacterales</taxon>
        <taxon>Roseobacteraceae</taxon>
        <taxon>Lutimaribacter</taxon>
    </lineage>
</organism>
<dbReference type="Pfam" id="PF00990">
    <property type="entry name" value="GGDEF"/>
    <property type="match status" value="1"/>
</dbReference>
<dbReference type="Proteomes" id="UP000324252">
    <property type="component" value="Unassembled WGS sequence"/>
</dbReference>
<dbReference type="NCBIfam" id="TIGR00254">
    <property type="entry name" value="GGDEF"/>
    <property type="match status" value="1"/>
</dbReference>
<dbReference type="Gene3D" id="3.30.70.270">
    <property type="match status" value="1"/>
</dbReference>
<dbReference type="CDD" id="cd01949">
    <property type="entry name" value="GGDEF"/>
    <property type="match status" value="1"/>
</dbReference>
<dbReference type="SMART" id="SM00267">
    <property type="entry name" value="GGDEF"/>
    <property type="match status" value="1"/>
</dbReference>
<protein>
    <submittedName>
        <fullName evidence="2">Diguanylate cyclase (GGDEF) domain-containing protein</fullName>
    </submittedName>
</protein>
<dbReference type="InterPro" id="IPR042463">
    <property type="entry name" value="HNOB_dom_associated_sf"/>
</dbReference>
<dbReference type="SUPFAM" id="SSF55073">
    <property type="entry name" value="Nucleotide cyclase"/>
    <property type="match status" value="1"/>
</dbReference>
<dbReference type="OrthoDB" id="9812260at2"/>
<dbReference type="InterPro" id="IPR029787">
    <property type="entry name" value="Nucleotide_cyclase"/>
</dbReference>
<feature type="domain" description="GGDEF" evidence="1">
    <location>
        <begin position="189"/>
        <end position="323"/>
    </location>
</feature>
<dbReference type="PROSITE" id="PS50887">
    <property type="entry name" value="GGDEF"/>
    <property type="match status" value="1"/>
</dbReference>
<reference evidence="2 3" key="1">
    <citation type="submission" date="2016-11" db="EMBL/GenBank/DDBJ databases">
        <authorList>
            <person name="Varghese N."/>
            <person name="Submissions S."/>
        </authorList>
    </citation>
    <scope>NUCLEOTIDE SEQUENCE [LARGE SCALE GENOMIC DNA]</scope>
    <source>
        <strain evidence="2 3">DSM 29620</strain>
    </source>
</reference>
<proteinExistence type="predicted"/>
<evidence type="ECO:0000313" key="2">
    <source>
        <dbReference type="EMBL" id="SHJ58492.1"/>
    </source>
</evidence>
<dbReference type="Gene3D" id="3.30.450.260">
    <property type="entry name" value="Haem NO binding associated domain"/>
    <property type="match status" value="1"/>
</dbReference>
<keyword evidence="3" id="KW-1185">Reference proteome</keyword>
<evidence type="ECO:0000259" key="1">
    <source>
        <dbReference type="PROSITE" id="PS50887"/>
    </source>
</evidence>
<dbReference type="AlphaFoldDB" id="A0A1H0BAC8"/>
<gene>
    <name evidence="2" type="ORF">SAMN05444142_101716</name>
</gene>
<evidence type="ECO:0000313" key="3">
    <source>
        <dbReference type="Proteomes" id="UP000324252"/>
    </source>
</evidence>